<feature type="compositionally biased region" description="Low complexity" evidence="2">
    <location>
        <begin position="420"/>
        <end position="435"/>
    </location>
</feature>
<feature type="region of interest" description="Disordered" evidence="2">
    <location>
        <begin position="323"/>
        <end position="343"/>
    </location>
</feature>
<evidence type="ECO:0000313" key="3">
    <source>
        <dbReference type="EMBL" id="GJT61291.1"/>
    </source>
</evidence>
<feature type="coiled-coil region" evidence="1">
    <location>
        <begin position="459"/>
        <end position="488"/>
    </location>
</feature>
<evidence type="ECO:0000256" key="1">
    <source>
        <dbReference type="SAM" id="Coils"/>
    </source>
</evidence>
<dbReference type="EMBL" id="BQNB010017275">
    <property type="protein sequence ID" value="GJT61291.1"/>
    <property type="molecule type" value="Genomic_DNA"/>
</dbReference>
<organism evidence="3 4">
    <name type="scientific">Tanacetum coccineum</name>
    <dbReference type="NCBI Taxonomy" id="301880"/>
    <lineage>
        <taxon>Eukaryota</taxon>
        <taxon>Viridiplantae</taxon>
        <taxon>Streptophyta</taxon>
        <taxon>Embryophyta</taxon>
        <taxon>Tracheophyta</taxon>
        <taxon>Spermatophyta</taxon>
        <taxon>Magnoliopsida</taxon>
        <taxon>eudicotyledons</taxon>
        <taxon>Gunneridae</taxon>
        <taxon>Pentapetalae</taxon>
        <taxon>asterids</taxon>
        <taxon>campanulids</taxon>
        <taxon>Asterales</taxon>
        <taxon>Asteraceae</taxon>
        <taxon>Asteroideae</taxon>
        <taxon>Anthemideae</taxon>
        <taxon>Anthemidinae</taxon>
        <taxon>Tanacetum</taxon>
    </lineage>
</organism>
<reference evidence="3" key="1">
    <citation type="journal article" date="2022" name="Int. J. Mol. Sci.">
        <title>Draft Genome of Tanacetum Coccineum: Genomic Comparison of Closely Related Tanacetum-Family Plants.</title>
        <authorList>
            <person name="Yamashiro T."/>
            <person name="Shiraishi A."/>
            <person name="Nakayama K."/>
            <person name="Satake H."/>
        </authorList>
    </citation>
    <scope>NUCLEOTIDE SEQUENCE</scope>
</reference>
<dbReference type="Proteomes" id="UP001151760">
    <property type="component" value="Unassembled WGS sequence"/>
</dbReference>
<reference evidence="3" key="2">
    <citation type="submission" date="2022-01" db="EMBL/GenBank/DDBJ databases">
        <authorList>
            <person name="Yamashiro T."/>
            <person name="Shiraishi A."/>
            <person name="Satake H."/>
            <person name="Nakayama K."/>
        </authorList>
    </citation>
    <scope>NUCLEOTIDE SEQUENCE</scope>
</reference>
<proteinExistence type="predicted"/>
<name>A0ABQ5FCZ3_9ASTR</name>
<keyword evidence="1" id="KW-0175">Coiled coil</keyword>
<sequence length="555" mass="63405">MDLETAQTTTTTKLPILKQGEYDMWRLRIEQYFQVQDYALWDVIENGNSFNLVAQTTTNADGTSTSLIPGPVTTKEKAQKKNDVKARSMFLMTLPNEHLMTFNQYKDAKTLFVAIQTRFGGNEAAKKNQKTLLIYIPSRWEEELERMGYENVTQKLAFYKAFFSPQWKFLIPTILQCLSAKTTAWNEFSSTMASAIICHAINQKFNFSKYIFDNMVKNLEGGVKFLIYPRKNEKPITDEAANEEQIPIHSNDPLLNGEDRLKLNELMELCTNLSQRVLYLENTKTSKVSEITKLKERVKKLERRNKSRTLRLKRLRKVGRSAQVVSSEDEGLGAQEDASKQERKIVDLDADAEEVKVEKAVSTAEVTTVSATTTAVDELTLAQTLIEIKATKPKVVTTAATTTTTAITRPKARGVVVQEPSEFTTTTSQSSQLPQAKDKGKEKMIEPDKPLKKKDQILIDEEIAQILQEELNAELEEEEKISKQREEDANIAEWDNVQVMIDANYDLAARLQAQEQEELTIEEKSKLFVELMDKRNKYFARLRAEEQRRKTLTKA</sequence>
<feature type="region of interest" description="Disordered" evidence="2">
    <location>
        <begin position="420"/>
        <end position="443"/>
    </location>
</feature>
<evidence type="ECO:0000313" key="4">
    <source>
        <dbReference type="Proteomes" id="UP001151760"/>
    </source>
</evidence>
<gene>
    <name evidence="3" type="ORF">Tco_1004824</name>
</gene>
<evidence type="ECO:0000256" key="2">
    <source>
        <dbReference type="SAM" id="MobiDB-lite"/>
    </source>
</evidence>
<protein>
    <submittedName>
        <fullName evidence="3">Uncharacterized protein</fullName>
    </submittedName>
</protein>
<keyword evidence="4" id="KW-1185">Reference proteome</keyword>
<comment type="caution">
    <text evidence="3">The sequence shown here is derived from an EMBL/GenBank/DDBJ whole genome shotgun (WGS) entry which is preliminary data.</text>
</comment>
<accession>A0ABQ5FCZ3</accession>